<reference evidence="1 2" key="3">
    <citation type="submission" date="2008-05" db="EMBL/GenBank/DDBJ databases">
        <authorList>
            <person name="Fulton L."/>
            <person name="Clifton S."/>
            <person name="Fulton B."/>
            <person name="Xu J."/>
            <person name="Minx P."/>
            <person name="Pepin K.H."/>
            <person name="Johnson M."/>
            <person name="Thiruvilangam P."/>
            <person name="Bhonagiri V."/>
            <person name="Nash W.E."/>
            <person name="Mardis E.R."/>
            <person name="Wilson R.K."/>
        </authorList>
    </citation>
    <scope>NUCLEOTIDE SEQUENCE [LARGE SCALE GENOMIC DNA]</scope>
    <source>
        <strain evidence="1 2">ATCC 25827</strain>
    </source>
</reference>
<protein>
    <submittedName>
        <fullName evidence="1">Uncharacterized protein</fullName>
    </submittedName>
</protein>
<dbReference type="Proteomes" id="UP000004506">
    <property type="component" value="Unassembled WGS sequence"/>
</dbReference>
<comment type="caution">
    <text evidence="1">The sequence shown here is derived from an EMBL/GenBank/DDBJ whole genome shotgun (WGS) entry which is preliminary data.</text>
</comment>
<sequence>MWLKFNQSVLLLLLKGLLLIRCFKRHFYFYCLCGQQHFPKKICDFSHINIFTSEH</sequence>
<evidence type="ECO:0000313" key="1">
    <source>
        <dbReference type="EMBL" id="EDU60123.1"/>
    </source>
</evidence>
<reference evidence="2" key="2">
    <citation type="submission" date="2008-04" db="EMBL/GenBank/DDBJ databases">
        <title>Draft genome sequence of Providencia stuartii(ATCC 25827).</title>
        <authorList>
            <person name="Sudarsanam P."/>
            <person name="Ley R."/>
            <person name="Guruge J."/>
            <person name="Turnbaugh P.J."/>
            <person name="Mahowald M."/>
            <person name="Liep D."/>
            <person name="Gordon J."/>
        </authorList>
    </citation>
    <scope>NUCLEOTIDE SEQUENCE [LARGE SCALE GENOMIC DNA]</scope>
    <source>
        <strain evidence="2">ATCC 25827</strain>
    </source>
</reference>
<organism evidence="1 2">
    <name type="scientific">Providencia stuartii ATCC 25827</name>
    <dbReference type="NCBI Taxonomy" id="471874"/>
    <lineage>
        <taxon>Bacteria</taxon>
        <taxon>Pseudomonadati</taxon>
        <taxon>Pseudomonadota</taxon>
        <taxon>Gammaproteobacteria</taxon>
        <taxon>Enterobacterales</taxon>
        <taxon>Morganellaceae</taxon>
        <taxon>Providencia</taxon>
    </lineage>
</organism>
<dbReference type="EMBL" id="ABJD02000101">
    <property type="protein sequence ID" value="EDU60123.1"/>
    <property type="molecule type" value="Genomic_DNA"/>
</dbReference>
<evidence type="ECO:0000313" key="2">
    <source>
        <dbReference type="Proteomes" id="UP000004506"/>
    </source>
</evidence>
<accession>A0AA87CUZ2</accession>
<gene>
    <name evidence="1" type="ORF">PROSTU_03328</name>
</gene>
<dbReference type="AlphaFoldDB" id="A0AA87CUZ2"/>
<proteinExistence type="predicted"/>
<reference evidence="2" key="1">
    <citation type="submission" date="2008-04" db="EMBL/GenBank/DDBJ databases">
        <title>Draft genome sequence of Providencia stuartii (ATCC 25827).</title>
        <authorList>
            <person name="Sudarsanam P."/>
            <person name="Ley R."/>
            <person name="Guruge J."/>
            <person name="Turnbaugh P.J."/>
            <person name="Mahowald M."/>
            <person name="Liep D."/>
            <person name="Gordon J."/>
        </authorList>
    </citation>
    <scope>NUCLEOTIDE SEQUENCE [LARGE SCALE GENOMIC DNA]</scope>
    <source>
        <strain evidence="2">ATCC 25827</strain>
    </source>
</reference>
<name>A0AA87CUZ2_PROST</name>